<protein>
    <submittedName>
        <fullName evidence="5">Putative amino acid racemase</fullName>
    </submittedName>
</protein>
<dbReference type="InterPro" id="IPR029066">
    <property type="entry name" value="PLP-binding_barrel"/>
</dbReference>
<accession>A0A368ZLJ3</accession>
<dbReference type="GO" id="GO:0005829">
    <property type="term" value="C:cytosol"/>
    <property type="evidence" value="ECO:0007669"/>
    <property type="project" value="TreeGrafter"/>
</dbReference>
<keyword evidence="6" id="KW-1185">Reference proteome</keyword>
<dbReference type="RefSeq" id="WP_114309213.1">
    <property type="nucleotide sequence ID" value="NZ_QPJO01000002.1"/>
</dbReference>
<name>A0A368ZLJ3_9FLAO</name>
<dbReference type="PANTHER" id="PTHR30511">
    <property type="entry name" value="ALANINE RACEMASE"/>
    <property type="match status" value="1"/>
</dbReference>
<reference evidence="5 6" key="1">
    <citation type="submission" date="2018-07" db="EMBL/GenBank/DDBJ databases">
        <title>Genomic Encyclopedia of Type Strains, Phase III (KMG-III): the genomes of soil and plant-associated and newly described type strains.</title>
        <authorList>
            <person name="Whitman W."/>
        </authorList>
    </citation>
    <scope>NUCLEOTIDE SEQUENCE [LARGE SCALE GENOMIC DNA]</scope>
    <source>
        <strain evidence="5 6">CECT 7958</strain>
    </source>
</reference>
<dbReference type="Gene3D" id="3.20.20.10">
    <property type="entry name" value="Alanine racemase"/>
    <property type="match status" value="1"/>
</dbReference>
<dbReference type="OrthoDB" id="504078at2"/>
<keyword evidence="2" id="KW-0663">Pyridoxal phosphate</keyword>
<proteinExistence type="predicted"/>
<dbReference type="InterPro" id="IPR001608">
    <property type="entry name" value="Ala_racemase_N"/>
</dbReference>
<organism evidence="5 6">
    <name type="scientific">Winogradskyella arenosi</name>
    <dbReference type="NCBI Taxonomy" id="533325"/>
    <lineage>
        <taxon>Bacteria</taxon>
        <taxon>Pseudomonadati</taxon>
        <taxon>Bacteroidota</taxon>
        <taxon>Flavobacteriia</taxon>
        <taxon>Flavobacteriales</taxon>
        <taxon>Flavobacteriaceae</taxon>
        <taxon>Winogradskyella</taxon>
    </lineage>
</organism>
<evidence type="ECO:0000259" key="4">
    <source>
        <dbReference type="Pfam" id="PF01168"/>
    </source>
</evidence>
<dbReference type="Pfam" id="PF01168">
    <property type="entry name" value="Ala_racemase_N"/>
    <property type="match status" value="1"/>
</dbReference>
<feature type="domain" description="Alanine racemase N-terminal" evidence="4">
    <location>
        <begin position="6"/>
        <end position="227"/>
    </location>
</feature>
<evidence type="ECO:0000313" key="5">
    <source>
        <dbReference type="EMBL" id="RCW92495.1"/>
    </source>
</evidence>
<keyword evidence="3" id="KW-0413">Isomerase</keyword>
<dbReference type="AlphaFoldDB" id="A0A368ZLJ3"/>
<dbReference type="EMBL" id="QPJO01000002">
    <property type="protein sequence ID" value="RCW92495.1"/>
    <property type="molecule type" value="Genomic_DNA"/>
</dbReference>
<dbReference type="GO" id="GO:0008784">
    <property type="term" value="F:alanine racemase activity"/>
    <property type="evidence" value="ECO:0007669"/>
    <property type="project" value="TreeGrafter"/>
</dbReference>
<comment type="caution">
    <text evidence="5">The sequence shown here is derived from an EMBL/GenBank/DDBJ whole genome shotgun (WGS) entry which is preliminary data.</text>
</comment>
<dbReference type="GO" id="GO:0030170">
    <property type="term" value="F:pyridoxal phosphate binding"/>
    <property type="evidence" value="ECO:0007669"/>
    <property type="project" value="TreeGrafter"/>
</dbReference>
<gene>
    <name evidence="5" type="ORF">DFQ08_102524</name>
</gene>
<dbReference type="InterPro" id="IPR000821">
    <property type="entry name" value="Ala_racemase"/>
</dbReference>
<sequence length="364" mass="40268">MAELIIHSEKIKDNIKFLNDYFKTHNIEWSLVTKVFSGDDTFIKTILTKDLIENIKSVSDSKLESLKKLKAVYPSLETIYINPPALTHIDEVIAYADISLNTSVATITALNASAQKKNIIHKIIIMIELGELREGISNNDVEAFYQQVADLSHIEVIGIGSNLGCMFGVEPSYNKLMQLARSKGLVASKCNKKLKFISGGTSITLPLLEADLVPKAINHFRVGEAAFLGICPLEGKKFKGLHKDTFEFYANIIELIEKEILPGGHTAEGSHGSAIKPCNNHKALKSYKAILDFGLLDVDRADLQAEDTFQFVGATSDMVVIDVGDNKTKANTAKYKVGDKIKFRLNYIAVARLLSSKFVQKVYV</sequence>
<evidence type="ECO:0000256" key="2">
    <source>
        <dbReference type="ARBA" id="ARBA00022898"/>
    </source>
</evidence>
<dbReference type="Proteomes" id="UP000253436">
    <property type="component" value="Unassembled WGS sequence"/>
</dbReference>
<dbReference type="SUPFAM" id="SSF51419">
    <property type="entry name" value="PLP-binding barrel"/>
    <property type="match status" value="1"/>
</dbReference>
<evidence type="ECO:0000313" key="6">
    <source>
        <dbReference type="Proteomes" id="UP000253436"/>
    </source>
</evidence>
<comment type="cofactor">
    <cofactor evidence="1">
        <name>pyridoxal 5'-phosphate</name>
        <dbReference type="ChEBI" id="CHEBI:597326"/>
    </cofactor>
</comment>
<evidence type="ECO:0000256" key="3">
    <source>
        <dbReference type="ARBA" id="ARBA00023235"/>
    </source>
</evidence>
<evidence type="ECO:0000256" key="1">
    <source>
        <dbReference type="ARBA" id="ARBA00001933"/>
    </source>
</evidence>
<dbReference type="PANTHER" id="PTHR30511:SF3">
    <property type="entry name" value="LYSINE RACEMASE"/>
    <property type="match status" value="1"/>
</dbReference>